<dbReference type="InterPro" id="IPR008319">
    <property type="entry name" value="GyrI-like_CCH_Lin2189-like"/>
</dbReference>
<name>A0A0F9GWW7_9ZZZZ</name>
<dbReference type="PIRSF" id="PIRSF031644">
    <property type="entry name" value="UCP031644"/>
    <property type="match status" value="1"/>
</dbReference>
<dbReference type="EMBL" id="LAZR01018744">
    <property type="protein sequence ID" value="KKL95166.1"/>
    <property type="molecule type" value="Genomic_DNA"/>
</dbReference>
<reference evidence="2" key="1">
    <citation type="journal article" date="2015" name="Nature">
        <title>Complex archaea that bridge the gap between prokaryotes and eukaryotes.</title>
        <authorList>
            <person name="Spang A."/>
            <person name="Saw J.H."/>
            <person name="Jorgensen S.L."/>
            <person name="Zaremba-Niedzwiedzka K."/>
            <person name="Martijn J."/>
            <person name="Lind A.E."/>
            <person name="van Eijk R."/>
            <person name="Schleper C."/>
            <person name="Guy L."/>
            <person name="Ettema T.J."/>
        </authorList>
    </citation>
    <scope>NUCLEOTIDE SEQUENCE</scope>
</reference>
<dbReference type="AlphaFoldDB" id="A0A0F9GWW7"/>
<organism evidence="2">
    <name type="scientific">marine sediment metagenome</name>
    <dbReference type="NCBI Taxonomy" id="412755"/>
    <lineage>
        <taxon>unclassified sequences</taxon>
        <taxon>metagenomes</taxon>
        <taxon>ecological metagenomes</taxon>
    </lineage>
</organism>
<proteinExistence type="predicted"/>
<feature type="non-terminal residue" evidence="2">
    <location>
        <position position="187"/>
    </location>
</feature>
<evidence type="ECO:0000259" key="1">
    <source>
        <dbReference type="Pfam" id="PF06445"/>
    </source>
</evidence>
<comment type="caution">
    <text evidence="2">The sequence shown here is derived from an EMBL/GenBank/DDBJ whole genome shotgun (WGS) entry which is preliminary data.</text>
</comment>
<accession>A0A0F9GWW7</accession>
<dbReference type="Gene3D" id="3.20.80.10">
    <property type="entry name" value="Regulatory factor, effector binding domain"/>
    <property type="match status" value="1"/>
</dbReference>
<sequence length="187" mass="21643">MPAKIDFKKKFKELYQPSAKEVVVIEVPEMQFLMIDGMGSPGDSQEYSDAMTALFPVAFKTKFLSKAKGRDYVVPPSEGLWWADDMNDYTGGNRDKWKWTMMIMLPDWITKELVKKSIDITLQKKPEISKTVKKLRVEKYDEGKSAQIMHIGPFSEEGPTVEKVHNFIEDQNGKFDGFKQKHHEIYL</sequence>
<gene>
    <name evidence="2" type="ORF">LCGC14_1857310</name>
</gene>
<dbReference type="InterPro" id="IPR029442">
    <property type="entry name" value="GyrI-like"/>
</dbReference>
<feature type="domain" description="GyrI-like small molecule binding" evidence="1">
    <location>
        <begin position="21"/>
        <end position="186"/>
    </location>
</feature>
<dbReference type="InterPro" id="IPR011256">
    <property type="entry name" value="Reg_factor_effector_dom_sf"/>
</dbReference>
<dbReference type="Pfam" id="PF06445">
    <property type="entry name" value="GyrI-like"/>
    <property type="match status" value="1"/>
</dbReference>
<protein>
    <recommendedName>
        <fullName evidence="1">GyrI-like small molecule binding domain-containing protein</fullName>
    </recommendedName>
</protein>
<evidence type="ECO:0000313" key="2">
    <source>
        <dbReference type="EMBL" id="KKL95166.1"/>
    </source>
</evidence>